<evidence type="ECO:0000313" key="3">
    <source>
        <dbReference type="Proteomes" id="UP001451303"/>
    </source>
</evidence>
<evidence type="ECO:0000313" key="2">
    <source>
        <dbReference type="EMBL" id="KAL0474509.1"/>
    </source>
</evidence>
<dbReference type="Proteomes" id="UP001451303">
    <property type="component" value="Unassembled WGS sequence"/>
</dbReference>
<evidence type="ECO:0000256" key="1">
    <source>
        <dbReference type="SAM" id="SignalP"/>
    </source>
</evidence>
<reference evidence="2 3" key="1">
    <citation type="submission" date="2023-09" db="EMBL/GenBank/DDBJ databases">
        <title>Multi-omics analysis of a traditional fermented food reveals byproduct-associated fungal strains for waste-to-food upcycling.</title>
        <authorList>
            <consortium name="Lawrence Berkeley National Laboratory"/>
            <person name="Rekdal V.M."/>
            <person name="Villalobos-Escobedo J.M."/>
            <person name="Rodriguez-Valeron N."/>
            <person name="Garcia M.O."/>
            <person name="Vasquez D.P."/>
            <person name="Damayanti I."/>
            <person name="Sorensen P.M."/>
            <person name="Baidoo E.E."/>
            <person name="De Carvalho A.C."/>
            <person name="Riley R."/>
            <person name="Lipzen A."/>
            <person name="He G."/>
            <person name="Yan M."/>
            <person name="Haridas S."/>
            <person name="Daum C."/>
            <person name="Yoshinaga Y."/>
            <person name="Ng V."/>
            <person name="Grigoriev I.V."/>
            <person name="Munk R."/>
            <person name="Nuraida L."/>
            <person name="Wijaya C.H."/>
            <person name="Morales P.-C."/>
            <person name="Keasling J.D."/>
        </authorList>
    </citation>
    <scope>NUCLEOTIDE SEQUENCE [LARGE SCALE GENOMIC DNA]</scope>
    <source>
        <strain evidence="2 3">FGSC 2613</strain>
    </source>
</reference>
<comment type="caution">
    <text evidence="2">The sequence shown here is derived from an EMBL/GenBank/DDBJ whole genome shotgun (WGS) entry which is preliminary data.</text>
</comment>
<protein>
    <recommendedName>
        <fullName evidence="4">Small secreted protein</fullName>
    </recommendedName>
</protein>
<sequence>MQFKFAFVFTLLTSALAAPCDVDTRGLSKRALSAQSYSQFQVSSGVGGNALAEVQAKFPVDENNLASVSAVDLAIIKAARETAEDAETKAGGFNEAIKAAGGTKTTAGAALQVGKIKNKVLKLKLFTLAMQIEQAKGGKDNSAKIAEETKKLNNNIALDKAAAGQKSSSVNFQGTSQP</sequence>
<proteinExistence type="predicted"/>
<gene>
    <name evidence="2" type="ORF">QR685DRAFT_549280</name>
</gene>
<feature type="chain" id="PRO_5047247298" description="Small secreted protein" evidence="1">
    <location>
        <begin position="18"/>
        <end position="178"/>
    </location>
</feature>
<keyword evidence="1" id="KW-0732">Signal</keyword>
<name>A0ABR3DPC9_NEUIN</name>
<dbReference type="PANTHER" id="PTHR38849">
    <property type="entry name" value="SMALL SECRETED PROTEIN"/>
    <property type="match status" value="1"/>
</dbReference>
<evidence type="ECO:0008006" key="4">
    <source>
        <dbReference type="Google" id="ProtNLM"/>
    </source>
</evidence>
<dbReference type="EMBL" id="JAVLET010000001">
    <property type="protein sequence ID" value="KAL0474509.1"/>
    <property type="molecule type" value="Genomic_DNA"/>
</dbReference>
<dbReference type="PANTHER" id="PTHR38849:SF1">
    <property type="entry name" value="SMALL SECRETED PROTEIN"/>
    <property type="match status" value="1"/>
</dbReference>
<organism evidence="2 3">
    <name type="scientific">Neurospora intermedia</name>
    <dbReference type="NCBI Taxonomy" id="5142"/>
    <lineage>
        <taxon>Eukaryota</taxon>
        <taxon>Fungi</taxon>
        <taxon>Dikarya</taxon>
        <taxon>Ascomycota</taxon>
        <taxon>Pezizomycotina</taxon>
        <taxon>Sordariomycetes</taxon>
        <taxon>Sordariomycetidae</taxon>
        <taxon>Sordariales</taxon>
        <taxon>Sordariaceae</taxon>
        <taxon>Neurospora</taxon>
    </lineage>
</organism>
<feature type="signal peptide" evidence="1">
    <location>
        <begin position="1"/>
        <end position="17"/>
    </location>
</feature>
<accession>A0ABR3DPC9</accession>
<keyword evidence="3" id="KW-1185">Reference proteome</keyword>